<dbReference type="InterPro" id="IPR027417">
    <property type="entry name" value="P-loop_NTPase"/>
</dbReference>
<dbReference type="OrthoDB" id="3598281at2759"/>
<dbReference type="Gene3D" id="3.40.50.300">
    <property type="entry name" value="P-loop containing nucleotide triphosphate hydrolases"/>
    <property type="match status" value="2"/>
</dbReference>
<keyword evidence="5" id="KW-1185">Reference proteome</keyword>
<proteinExistence type="predicted"/>
<feature type="region of interest" description="Disordered" evidence="1">
    <location>
        <begin position="1"/>
        <end position="34"/>
    </location>
</feature>
<evidence type="ECO:0008006" key="6">
    <source>
        <dbReference type="Google" id="ProtNLM"/>
    </source>
</evidence>
<evidence type="ECO:0000259" key="2">
    <source>
        <dbReference type="Pfam" id="PF00350"/>
    </source>
</evidence>
<evidence type="ECO:0000256" key="1">
    <source>
        <dbReference type="SAM" id="MobiDB-lite"/>
    </source>
</evidence>
<dbReference type="Proteomes" id="UP000799753">
    <property type="component" value="Unassembled WGS sequence"/>
</dbReference>
<evidence type="ECO:0000259" key="3">
    <source>
        <dbReference type="Pfam" id="PF24564"/>
    </source>
</evidence>
<dbReference type="InterPro" id="IPR056024">
    <property type="entry name" value="DUF7605"/>
</dbReference>
<dbReference type="AlphaFoldDB" id="A0A6A6RT96"/>
<feature type="domain" description="Dynamin N-terminal" evidence="2">
    <location>
        <begin position="93"/>
        <end position="361"/>
    </location>
</feature>
<dbReference type="Pfam" id="PF00350">
    <property type="entry name" value="Dynamin_N"/>
    <property type="match status" value="1"/>
</dbReference>
<dbReference type="Pfam" id="PF24564">
    <property type="entry name" value="DUF7605"/>
    <property type="match status" value="1"/>
</dbReference>
<evidence type="ECO:0000313" key="4">
    <source>
        <dbReference type="EMBL" id="KAF2638819.1"/>
    </source>
</evidence>
<feature type="compositionally biased region" description="Basic and acidic residues" evidence="1">
    <location>
        <begin position="17"/>
        <end position="34"/>
    </location>
</feature>
<reference evidence="4" key="1">
    <citation type="journal article" date="2020" name="Stud. Mycol.">
        <title>101 Dothideomycetes genomes: a test case for predicting lifestyles and emergence of pathogens.</title>
        <authorList>
            <person name="Haridas S."/>
            <person name="Albert R."/>
            <person name="Binder M."/>
            <person name="Bloem J."/>
            <person name="Labutti K."/>
            <person name="Salamov A."/>
            <person name="Andreopoulos B."/>
            <person name="Baker S."/>
            <person name="Barry K."/>
            <person name="Bills G."/>
            <person name="Bluhm B."/>
            <person name="Cannon C."/>
            <person name="Castanera R."/>
            <person name="Culley D."/>
            <person name="Daum C."/>
            <person name="Ezra D."/>
            <person name="Gonzalez J."/>
            <person name="Henrissat B."/>
            <person name="Kuo A."/>
            <person name="Liang C."/>
            <person name="Lipzen A."/>
            <person name="Lutzoni F."/>
            <person name="Magnuson J."/>
            <person name="Mondo S."/>
            <person name="Nolan M."/>
            <person name="Ohm R."/>
            <person name="Pangilinan J."/>
            <person name="Park H.-J."/>
            <person name="Ramirez L."/>
            <person name="Alfaro M."/>
            <person name="Sun H."/>
            <person name="Tritt A."/>
            <person name="Yoshinaga Y."/>
            <person name="Zwiers L.-H."/>
            <person name="Turgeon B."/>
            <person name="Goodwin S."/>
            <person name="Spatafora J."/>
            <person name="Crous P."/>
            <person name="Grigoriev I."/>
        </authorList>
    </citation>
    <scope>NUCLEOTIDE SEQUENCE</scope>
    <source>
        <strain evidence="4">CBS 473.64</strain>
    </source>
</reference>
<feature type="domain" description="DUF7605" evidence="3">
    <location>
        <begin position="593"/>
        <end position="779"/>
    </location>
</feature>
<feature type="compositionally biased region" description="Basic residues" evidence="1">
    <location>
        <begin position="1"/>
        <end position="16"/>
    </location>
</feature>
<sequence length="861" mass="97813">MRRSRSPTPLARRRSGSRIEKEIHRPEDEVPPKGLFHTKEVQDTLSTAKSMMSKMSNVLSSSNLHQEPESSVEKLFRQAKKLRDFELHSSRTVGLVGDTGAGKSSLINSLLDHAGLARASSSGVACTCVVTEYHYHERDDFIIHIDYFTLDELKTQYENLLRAYRDYQALASGSDKNTSQKDKDSLKQHANLASATFSACFGDMLERTPAILSSLPFDHAIKMMLDWTERLLPSQSVSGNSEQQQFNSVGKCSVRLGELTSQIGGSTVNNQARTFPWPFVKKLRVYLKSYILSNGLVIADLPVGLRDSNAARQNITERYIRKCHQILVVAEIGRAVTDQSVKDIFDMARHANLSHVSVVCTKSDNININEGSDDWPSERETINAMKNRIKVDTKRVTSLAESIGAYEDYDEDLDEEEELLCARLRREHSKVELHRHIITVRNTHVSKGIQNAYRNHPAASNVQTFCVSNKLYWDNRNIPATQARPRLELSGIIGLRRYCIGIVAESHLRVTRAYIIDEIPAFFSSTELWLEANSGTASAESKRQILEVVSAVEAELDEVRLISPVSQLNELSESLQKCFKAQVQHHMQSTSHISRWIEGARQASMIWQGWHHASYKAFCRNYGKHSTPTVNYHCWNEEAMMTMFNDMESIWNAFTTHLLKSIEQAKTFVETSFQNAICKVVAAFTARSFTEHRRSLQLLAATLHRRKSMILRHIESFTENSVNADLSALRTDAFSFIRTAFVGQLMEDTYHAANMDCGSGSDRRRKLLVSSRFSSRSLFDEHRQLFKEAFIDLSYDLEDKVTEVVYEQVELIEMDLDLIKSDNVVLESERNPRFCNAVREEVVRAKSDLESMKVAMKRAGE</sequence>
<dbReference type="PANTHER" id="PTHR36681:SF3">
    <property type="entry name" value="NUCLEAR GTPASE, GERMINAL CENTER-ASSOCIATED, TANDEM DUPLICATE 3"/>
    <property type="match status" value="1"/>
</dbReference>
<dbReference type="InterPro" id="IPR045063">
    <property type="entry name" value="Dynamin_N"/>
</dbReference>
<dbReference type="EMBL" id="MU006788">
    <property type="protein sequence ID" value="KAF2638819.1"/>
    <property type="molecule type" value="Genomic_DNA"/>
</dbReference>
<name>A0A6A6RT96_9PLEO</name>
<evidence type="ECO:0000313" key="5">
    <source>
        <dbReference type="Proteomes" id="UP000799753"/>
    </source>
</evidence>
<gene>
    <name evidence="4" type="ORF">P280DRAFT_404207</name>
</gene>
<accession>A0A6A6RT96</accession>
<dbReference type="PANTHER" id="PTHR36681">
    <property type="entry name" value="NUCLEAR GTPASE, GERMINAL CENTER-ASSOCIATED, TANDEM DUPLICATE 3"/>
    <property type="match status" value="1"/>
</dbReference>
<protein>
    <recommendedName>
        <fullName evidence="6">P-loop containing nucleoside triphosphate hydrolase protein</fullName>
    </recommendedName>
</protein>
<organism evidence="4 5">
    <name type="scientific">Massarina eburnea CBS 473.64</name>
    <dbReference type="NCBI Taxonomy" id="1395130"/>
    <lineage>
        <taxon>Eukaryota</taxon>
        <taxon>Fungi</taxon>
        <taxon>Dikarya</taxon>
        <taxon>Ascomycota</taxon>
        <taxon>Pezizomycotina</taxon>
        <taxon>Dothideomycetes</taxon>
        <taxon>Pleosporomycetidae</taxon>
        <taxon>Pleosporales</taxon>
        <taxon>Massarineae</taxon>
        <taxon>Massarinaceae</taxon>
        <taxon>Massarina</taxon>
    </lineage>
</organism>
<dbReference type="SUPFAM" id="SSF52540">
    <property type="entry name" value="P-loop containing nucleoside triphosphate hydrolases"/>
    <property type="match status" value="1"/>
</dbReference>